<dbReference type="EMBL" id="KN399478">
    <property type="protein sequence ID" value="KHG13390.1"/>
    <property type="molecule type" value="Genomic_DNA"/>
</dbReference>
<dbReference type="Proteomes" id="UP000032142">
    <property type="component" value="Unassembled WGS sequence"/>
</dbReference>
<organism evidence="1 2">
    <name type="scientific">Gossypium arboreum</name>
    <name type="common">Tree cotton</name>
    <name type="synonym">Gossypium nanking</name>
    <dbReference type="NCBI Taxonomy" id="29729"/>
    <lineage>
        <taxon>Eukaryota</taxon>
        <taxon>Viridiplantae</taxon>
        <taxon>Streptophyta</taxon>
        <taxon>Embryophyta</taxon>
        <taxon>Tracheophyta</taxon>
        <taxon>Spermatophyta</taxon>
        <taxon>Magnoliopsida</taxon>
        <taxon>eudicotyledons</taxon>
        <taxon>Gunneridae</taxon>
        <taxon>Pentapetalae</taxon>
        <taxon>rosids</taxon>
        <taxon>malvids</taxon>
        <taxon>Malvales</taxon>
        <taxon>Malvaceae</taxon>
        <taxon>Malvoideae</taxon>
        <taxon>Gossypium</taxon>
    </lineage>
</organism>
<sequence length="45" mass="5239">MPMSPQKWPFPNWTQLGLEWHGRVFYPCESCFDSARLTQPCGLPV</sequence>
<evidence type="ECO:0000313" key="1">
    <source>
        <dbReference type="EMBL" id="KHG13390.1"/>
    </source>
</evidence>
<dbReference type="AlphaFoldDB" id="A0A0B0NKP1"/>
<protein>
    <submittedName>
        <fullName evidence="1">Uncharacterized protein</fullName>
    </submittedName>
</protein>
<accession>A0A0B0NKP1</accession>
<evidence type="ECO:0000313" key="2">
    <source>
        <dbReference type="Proteomes" id="UP000032142"/>
    </source>
</evidence>
<gene>
    <name evidence="1" type="ORF">F383_17969</name>
</gene>
<proteinExistence type="predicted"/>
<name>A0A0B0NKP1_GOSAR</name>
<reference evidence="2" key="1">
    <citation type="submission" date="2014-09" db="EMBL/GenBank/DDBJ databases">
        <authorList>
            <person name="Mudge J."/>
            <person name="Ramaraj T."/>
            <person name="Lindquist I.E."/>
            <person name="Bharti A.K."/>
            <person name="Sundararajan A."/>
            <person name="Cameron C.T."/>
            <person name="Woodward J.E."/>
            <person name="May G.D."/>
            <person name="Brubaker C."/>
            <person name="Broadhvest J."/>
            <person name="Wilkins T.A."/>
        </authorList>
    </citation>
    <scope>NUCLEOTIDE SEQUENCE</scope>
    <source>
        <strain evidence="2">cv. AKA8401</strain>
    </source>
</reference>
<keyword evidence="2" id="KW-1185">Reference proteome</keyword>